<dbReference type="GO" id="GO:0008271">
    <property type="term" value="F:secondary active sulfate transmembrane transporter activity"/>
    <property type="evidence" value="ECO:0007669"/>
    <property type="project" value="InterPro"/>
</dbReference>
<evidence type="ECO:0000256" key="2">
    <source>
        <dbReference type="ARBA" id="ARBA00022692"/>
    </source>
</evidence>
<protein>
    <recommendedName>
        <fullName evidence="7">SLC26A/SulP transporter domain-containing protein</fullName>
    </recommendedName>
</protein>
<name>A0A8C8HDV1_ONCTS</name>
<dbReference type="GeneTree" id="ENSGT01150000286960"/>
<dbReference type="GO" id="GO:0016020">
    <property type="term" value="C:membrane"/>
    <property type="evidence" value="ECO:0007669"/>
    <property type="project" value="UniProtKB-SubCell"/>
</dbReference>
<feature type="transmembrane region" description="Helical" evidence="6">
    <location>
        <begin position="318"/>
        <end position="338"/>
    </location>
</feature>
<proteinExistence type="predicted"/>
<feature type="domain" description="SLC26A/SulP transporter" evidence="7">
    <location>
        <begin position="64"/>
        <end position="460"/>
    </location>
</feature>
<evidence type="ECO:0000313" key="8">
    <source>
        <dbReference type="Ensembl" id="ENSOTSP00005063716.2"/>
    </source>
</evidence>
<dbReference type="Pfam" id="PF00916">
    <property type="entry name" value="Sulfate_transp"/>
    <property type="match status" value="1"/>
</dbReference>
<evidence type="ECO:0000259" key="7">
    <source>
        <dbReference type="Pfam" id="PF00916"/>
    </source>
</evidence>
<gene>
    <name evidence="8" type="primary">SLC26A6</name>
</gene>
<feature type="transmembrane region" description="Helical" evidence="6">
    <location>
        <begin position="397"/>
        <end position="417"/>
    </location>
</feature>
<dbReference type="Ensembl" id="ENSOTST00005069271.2">
    <property type="protein sequence ID" value="ENSOTSP00005063716.2"/>
    <property type="gene ID" value="ENSOTSG00005044847.2"/>
</dbReference>
<feature type="transmembrane region" description="Helical" evidence="6">
    <location>
        <begin position="272"/>
        <end position="292"/>
    </location>
</feature>
<dbReference type="PANTHER" id="PTHR11814">
    <property type="entry name" value="SULFATE TRANSPORTER"/>
    <property type="match status" value="1"/>
</dbReference>
<dbReference type="InterPro" id="IPR001902">
    <property type="entry name" value="SLC26A/SulP_fam"/>
</dbReference>
<dbReference type="Proteomes" id="UP000694402">
    <property type="component" value="Unassembled WGS sequence"/>
</dbReference>
<accession>A0A8C8HDV1</accession>
<evidence type="ECO:0000256" key="3">
    <source>
        <dbReference type="ARBA" id="ARBA00022989"/>
    </source>
</evidence>
<dbReference type="PROSITE" id="PS01130">
    <property type="entry name" value="SLC26A"/>
    <property type="match status" value="1"/>
</dbReference>
<dbReference type="InterPro" id="IPR036513">
    <property type="entry name" value="STAS_dom_sf"/>
</dbReference>
<dbReference type="NCBIfam" id="TIGR00815">
    <property type="entry name" value="sulP"/>
    <property type="match status" value="1"/>
</dbReference>
<keyword evidence="3 6" id="KW-1133">Transmembrane helix</keyword>
<feature type="transmembrane region" description="Helical" evidence="6">
    <location>
        <begin position="454"/>
        <end position="486"/>
    </location>
</feature>
<keyword evidence="2 6" id="KW-0812">Transmembrane</keyword>
<evidence type="ECO:0000256" key="1">
    <source>
        <dbReference type="ARBA" id="ARBA00004141"/>
    </source>
</evidence>
<reference evidence="8" key="2">
    <citation type="submission" date="2025-09" db="UniProtKB">
        <authorList>
            <consortium name="Ensembl"/>
        </authorList>
    </citation>
    <scope>IDENTIFICATION</scope>
</reference>
<evidence type="ECO:0000256" key="6">
    <source>
        <dbReference type="SAM" id="Phobius"/>
    </source>
</evidence>
<organism evidence="8 9">
    <name type="scientific">Oncorhynchus tshawytscha</name>
    <name type="common">Chinook salmon</name>
    <name type="synonym">Salmo tshawytscha</name>
    <dbReference type="NCBI Taxonomy" id="74940"/>
    <lineage>
        <taxon>Eukaryota</taxon>
        <taxon>Metazoa</taxon>
        <taxon>Chordata</taxon>
        <taxon>Craniata</taxon>
        <taxon>Vertebrata</taxon>
        <taxon>Euteleostomi</taxon>
        <taxon>Actinopterygii</taxon>
        <taxon>Neopterygii</taxon>
        <taxon>Teleostei</taxon>
        <taxon>Protacanthopterygii</taxon>
        <taxon>Salmoniformes</taxon>
        <taxon>Salmonidae</taxon>
        <taxon>Salmoninae</taxon>
        <taxon>Oncorhynchus</taxon>
    </lineage>
</organism>
<dbReference type="AlphaFoldDB" id="A0A8C8HDV1"/>
<feature type="region of interest" description="Disordered" evidence="5">
    <location>
        <begin position="553"/>
        <end position="575"/>
    </location>
</feature>
<keyword evidence="4 6" id="KW-0472">Membrane</keyword>
<reference evidence="8" key="1">
    <citation type="submission" date="2025-08" db="UniProtKB">
        <authorList>
            <consortium name="Ensembl"/>
        </authorList>
    </citation>
    <scope>IDENTIFICATION</scope>
</reference>
<feature type="transmembrane region" description="Helical" evidence="6">
    <location>
        <begin position="244"/>
        <end position="260"/>
    </location>
</feature>
<feature type="compositionally biased region" description="Basic residues" evidence="5">
    <location>
        <begin position="553"/>
        <end position="564"/>
    </location>
</feature>
<feature type="transmembrane region" description="Helical" evidence="6">
    <location>
        <begin position="650"/>
        <end position="671"/>
    </location>
</feature>
<evidence type="ECO:0000256" key="4">
    <source>
        <dbReference type="ARBA" id="ARBA00023136"/>
    </source>
</evidence>
<sequence length="804" mass="89359">EEKTDTFQLSQMDNKTVFLFSPTLHDALRPGVRCSMPKLKRSVLSTLPVLSWLPRYSVRDNGLGDLISGISVGIMHLPQGMAYALLASVPPVFGLYTSFYPVLVYCILGTSRHISIGTFAVISIMIGSVTERLAPDSDFTFLNGTNGTGVLDVTARDAYRVQIAASTTVLSGLFQVLLGMVRFGFVVTYLSEPLVRGYTTGAATHVVISQLKYIFGIHPARFSGPLSQVYILIDICRHLPETNIGTLVVSLVALVVLIVVKELNSCYEKKLPLPIPIELIVIVAATLISYYGNLNSQYDVAVVGEIPRGLKSPSLPDVSLWGTVVGDAFAVAIVGYAINISLGKTFGLKHGYKVDSNQELVALGLSNTVGGFFQCYSVTSSMSRSLIQESTGGRTQVAGVVSSVIVLITVLQLGSLFGELPKAVLSCIVFVNLKGMFKQYLDIPALWKSNTVDLLVWLVTLVCTILLNLDLGLAASIAFSLLTVIFRTQLPRYSILGQVPGTELYLDTDTYEEIPGITIFRSSTTVYYTNAELYLDALQKKSGVDVGKLLTRKKKRDAKQKRKDKKEEKKAKKEAKKQVLHTHHIYIQSYTHTHTYSPTHTYTYSPHTHTHTHTSHIHTVLYTHTYLQEKPDESKLVQHKQSRRKTRPSYLTFLLLSFHLSHYFLSLLQIFRDYREIDIDIYLAGCQVCVVEQLSRASFFSESIPKSRLFTTVHDAVLHSLQVQGASDVPIYECGLVSRPSPQGHLAGCGTVLQNQLHSYDYINELILILRSDIISFSTRTWPALPRCNQHGSHWSQFFMENKK</sequence>
<dbReference type="InterPro" id="IPR018045">
    <property type="entry name" value="S04_transporter_CS"/>
</dbReference>
<evidence type="ECO:0000256" key="5">
    <source>
        <dbReference type="SAM" id="MobiDB-lite"/>
    </source>
</evidence>
<comment type="subcellular location">
    <subcellularLocation>
        <location evidence="1">Membrane</location>
        <topology evidence="1">Multi-pass membrane protein</topology>
    </subcellularLocation>
</comment>
<keyword evidence="9" id="KW-1185">Reference proteome</keyword>
<dbReference type="InterPro" id="IPR011547">
    <property type="entry name" value="SLC26A/SulP_dom"/>
</dbReference>
<evidence type="ECO:0000313" key="9">
    <source>
        <dbReference type="Proteomes" id="UP000694402"/>
    </source>
</evidence>
<dbReference type="Gene3D" id="3.30.750.24">
    <property type="entry name" value="STAS domain"/>
    <property type="match status" value="1"/>
</dbReference>